<accession>A0ABV0Z2N6</accession>
<name>A0ABV0Z2N6_9TELE</name>
<sequence>MINVNENKCTSSLHVRSRDYFTGLKTFQMFISVDMIYGTTGCFPLAQRPCSSSLSYHIEPIQSMSLPSKNVPCYNQQIFMYFTDYTRGFFTVNPINLNLCLPNKRKRKSK</sequence>
<evidence type="ECO:0000313" key="1">
    <source>
        <dbReference type="EMBL" id="MEQ2299885.1"/>
    </source>
</evidence>
<dbReference type="EMBL" id="JAHRIP010048606">
    <property type="protein sequence ID" value="MEQ2299885.1"/>
    <property type="molecule type" value="Genomic_DNA"/>
</dbReference>
<organism evidence="1 2">
    <name type="scientific">Ameca splendens</name>
    <dbReference type="NCBI Taxonomy" id="208324"/>
    <lineage>
        <taxon>Eukaryota</taxon>
        <taxon>Metazoa</taxon>
        <taxon>Chordata</taxon>
        <taxon>Craniata</taxon>
        <taxon>Vertebrata</taxon>
        <taxon>Euteleostomi</taxon>
        <taxon>Actinopterygii</taxon>
        <taxon>Neopterygii</taxon>
        <taxon>Teleostei</taxon>
        <taxon>Neoteleostei</taxon>
        <taxon>Acanthomorphata</taxon>
        <taxon>Ovalentaria</taxon>
        <taxon>Atherinomorphae</taxon>
        <taxon>Cyprinodontiformes</taxon>
        <taxon>Goodeidae</taxon>
        <taxon>Ameca</taxon>
    </lineage>
</organism>
<protein>
    <submittedName>
        <fullName evidence="1">Uncharacterized protein</fullName>
    </submittedName>
</protein>
<comment type="caution">
    <text evidence="1">The sequence shown here is derived from an EMBL/GenBank/DDBJ whole genome shotgun (WGS) entry which is preliminary data.</text>
</comment>
<dbReference type="Proteomes" id="UP001469553">
    <property type="component" value="Unassembled WGS sequence"/>
</dbReference>
<evidence type="ECO:0000313" key="2">
    <source>
        <dbReference type="Proteomes" id="UP001469553"/>
    </source>
</evidence>
<reference evidence="1 2" key="1">
    <citation type="submission" date="2021-06" db="EMBL/GenBank/DDBJ databases">
        <authorList>
            <person name="Palmer J.M."/>
        </authorList>
    </citation>
    <scope>NUCLEOTIDE SEQUENCE [LARGE SCALE GENOMIC DNA]</scope>
    <source>
        <strain evidence="1 2">AS_MEX2019</strain>
        <tissue evidence="1">Muscle</tissue>
    </source>
</reference>
<keyword evidence="2" id="KW-1185">Reference proteome</keyword>
<gene>
    <name evidence="1" type="ORF">AMECASPLE_019542</name>
</gene>
<proteinExistence type="predicted"/>